<reference evidence="1" key="1">
    <citation type="journal article" date="2021" name="Proc. Natl. Acad. Sci. U.S.A.">
        <title>A Catalog of Tens of Thousands of Viruses from Human Metagenomes Reveals Hidden Associations with Chronic Diseases.</title>
        <authorList>
            <person name="Tisza M.J."/>
            <person name="Buck C.B."/>
        </authorList>
    </citation>
    <scope>NUCLEOTIDE SEQUENCE</scope>
    <source>
        <strain evidence="1">CtUL28</strain>
    </source>
</reference>
<sequence>MNSYGTIEYCLWNITKNSFDARANSSEKYVSWIACGV</sequence>
<organism evidence="1">
    <name type="scientific">Caudovirales sp. ctUL28</name>
    <dbReference type="NCBI Taxonomy" id="2826778"/>
    <lineage>
        <taxon>Viruses</taxon>
        <taxon>Duplodnaviria</taxon>
        <taxon>Heunggongvirae</taxon>
        <taxon>Uroviricota</taxon>
        <taxon>Caudoviricetes</taxon>
    </lineage>
</organism>
<accession>A0A8S5MWF7</accession>
<evidence type="ECO:0000313" key="1">
    <source>
        <dbReference type="EMBL" id="DAD86235.1"/>
    </source>
</evidence>
<proteinExistence type="predicted"/>
<name>A0A8S5MWF7_9CAUD</name>
<dbReference type="EMBL" id="BK014996">
    <property type="protein sequence ID" value="DAD86235.1"/>
    <property type="molecule type" value="Genomic_DNA"/>
</dbReference>
<protein>
    <submittedName>
        <fullName evidence="1">Uncharacterized protein</fullName>
    </submittedName>
</protein>